<dbReference type="EMBL" id="KB200129">
    <property type="protein sequence ID" value="ESP02995.1"/>
    <property type="molecule type" value="Genomic_DNA"/>
</dbReference>
<accession>V4CL52</accession>
<keyword evidence="2" id="KW-0808">Transferase</keyword>
<gene>
    <name evidence="4" type="ORF">LOTGIDRAFT_111165</name>
</gene>
<protein>
    <recommendedName>
        <fullName evidence="6">2-C-methyl-D-erythritol 4-phosphate cytidylyltransferase-like protein</fullName>
    </recommendedName>
</protein>
<dbReference type="PANTHER" id="PTHR43015:SF1">
    <property type="entry name" value="D-RIBITOL-5-PHOSPHATE CYTIDYLYLTRANSFERASE"/>
    <property type="match status" value="1"/>
</dbReference>
<dbReference type="InterPro" id="IPR029044">
    <property type="entry name" value="Nucleotide-diphossugar_trans"/>
</dbReference>
<dbReference type="InterPro" id="IPR034683">
    <property type="entry name" value="IspD/TarI"/>
</dbReference>
<evidence type="ECO:0000256" key="2">
    <source>
        <dbReference type="ARBA" id="ARBA00022679"/>
    </source>
</evidence>
<dbReference type="Pfam" id="PF01128">
    <property type="entry name" value="IspD"/>
    <property type="match status" value="1"/>
</dbReference>
<comment type="similarity">
    <text evidence="1">Belongs to the IspD/TarI cytidylyltransferase family. IspD subfamily.</text>
</comment>
<dbReference type="OMA" id="TPMLIHA"/>
<evidence type="ECO:0000313" key="4">
    <source>
        <dbReference type="EMBL" id="ESP02995.1"/>
    </source>
</evidence>
<evidence type="ECO:0000256" key="1">
    <source>
        <dbReference type="ARBA" id="ARBA00009789"/>
    </source>
</evidence>
<dbReference type="RefSeq" id="XP_009046465.1">
    <property type="nucleotide sequence ID" value="XM_009048217.1"/>
</dbReference>
<dbReference type="GO" id="GO:0008299">
    <property type="term" value="P:isoprenoid biosynthetic process"/>
    <property type="evidence" value="ECO:0007669"/>
    <property type="project" value="InterPro"/>
</dbReference>
<dbReference type="CDD" id="cd02516">
    <property type="entry name" value="CDP-ME_synthetase"/>
    <property type="match status" value="1"/>
</dbReference>
<dbReference type="CTD" id="20230686"/>
<dbReference type="AlphaFoldDB" id="V4CL52"/>
<evidence type="ECO:0000256" key="3">
    <source>
        <dbReference type="ARBA" id="ARBA00022695"/>
    </source>
</evidence>
<dbReference type="InterPro" id="IPR018294">
    <property type="entry name" value="ISPD_synthase_CS"/>
</dbReference>
<dbReference type="GeneID" id="20230686"/>
<dbReference type="SUPFAM" id="SSF53448">
    <property type="entry name" value="Nucleotide-diphospho-sugar transferases"/>
    <property type="match status" value="1"/>
</dbReference>
<evidence type="ECO:0008006" key="6">
    <source>
        <dbReference type="Google" id="ProtNLM"/>
    </source>
</evidence>
<dbReference type="GO" id="GO:0005829">
    <property type="term" value="C:cytosol"/>
    <property type="evidence" value="ECO:0007669"/>
    <property type="project" value="TreeGrafter"/>
</dbReference>
<organism evidence="4 5">
    <name type="scientific">Lottia gigantea</name>
    <name type="common">Giant owl limpet</name>
    <dbReference type="NCBI Taxonomy" id="225164"/>
    <lineage>
        <taxon>Eukaryota</taxon>
        <taxon>Metazoa</taxon>
        <taxon>Spiralia</taxon>
        <taxon>Lophotrochozoa</taxon>
        <taxon>Mollusca</taxon>
        <taxon>Gastropoda</taxon>
        <taxon>Patellogastropoda</taxon>
        <taxon>Lottioidea</taxon>
        <taxon>Lottiidae</taxon>
        <taxon>Lottia</taxon>
    </lineage>
</organism>
<dbReference type="GO" id="GO:0047349">
    <property type="term" value="F:D-ribitol-5-phosphate cytidylyltransferase activity"/>
    <property type="evidence" value="ECO:0007669"/>
    <property type="project" value="TreeGrafter"/>
</dbReference>
<evidence type="ECO:0000313" key="5">
    <source>
        <dbReference type="Proteomes" id="UP000030746"/>
    </source>
</evidence>
<proteinExistence type="inferred from homology"/>
<dbReference type="GO" id="GO:0035269">
    <property type="term" value="P:protein O-linked glycosylation via mannose"/>
    <property type="evidence" value="ECO:0007669"/>
    <property type="project" value="TreeGrafter"/>
</dbReference>
<name>V4CL52_LOTGI</name>
<keyword evidence="3" id="KW-0548">Nucleotidyltransferase</keyword>
<dbReference type="OrthoDB" id="414267at2759"/>
<dbReference type="KEGG" id="lgi:LOTGIDRAFT_111165"/>
<keyword evidence="5" id="KW-1185">Reference proteome</keyword>
<reference evidence="4 5" key="1">
    <citation type="journal article" date="2013" name="Nature">
        <title>Insights into bilaterian evolution from three spiralian genomes.</title>
        <authorList>
            <person name="Simakov O."/>
            <person name="Marletaz F."/>
            <person name="Cho S.J."/>
            <person name="Edsinger-Gonzales E."/>
            <person name="Havlak P."/>
            <person name="Hellsten U."/>
            <person name="Kuo D.H."/>
            <person name="Larsson T."/>
            <person name="Lv J."/>
            <person name="Arendt D."/>
            <person name="Savage R."/>
            <person name="Osoegawa K."/>
            <person name="de Jong P."/>
            <person name="Grimwood J."/>
            <person name="Chapman J.A."/>
            <person name="Shapiro H."/>
            <person name="Aerts A."/>
            <person name="Otillar R.P."/>
            <person name="Terry A.Y."/>
            <person name="Boore J.L."/>
            <person name="Grigoriev I.V."/>
            <person name="Lindberg D.R."/>
            <person name="Seaver E.C."/>
            <person name="Weisblat D.A."/>
            <person name="Putnam N.H."/>
            <person name="Rokhsar D.S."/>
        </authorList>
    </citation>
    <scope>NUCLEOTIDE SEQUENCE [LARGE SCALE GENOMIC DNA]</scope>
</reference>
<dbReference type="HOGENOM" id="CLU_061281_2_0_1"/>
<dbReference type="Gene3D" id="3.90.550.10">
    <property type="entry name" value="Spore Coat Polysaccharide Biosynthesis Protein SpsA, Chain A"/>
    <property type="match status" value="1"/>
</dbReference>
<dbReference type="STRING" id="225164.V4CL52"/>
<dbReference type="PROSITE" id="PS01295">
    <property type="entry name" value="ISPD"/>
    <property type="match status" value="1"/>
</dbReference>
<dbReference type="Proteomes" id="UP000030746">
    <property type="component" value="Unassembled WGS sequence"/>
</dbReference>
<sequence length="258" mass="29511">MEPENVEFSCGIVLPAGGCGLRMKSPIPKQYKYVADKPLIFYTLYAFQRLFWVEFIIVVVGECYFEWMKNFSKEHGFDKVTVVIGGETRHRSIFNGIKEIPKVCKKPDIILIHDAVRIVAEEELVRKIAVSAKTYGAAGVTRPLISTVIAVDSNQFLAESLDRSLYRASEMPQGFRYSVIKQAYEQCTEEDFLYGTECLLLAMKYSNVKAHIIEGNSSLWKVTLKKDLYTAEGVLKGKHVYFLEQIKIVRLNWLVKFL</sequence>
<dbReference type="PANTHER" id="PTHR43015">
    <property type="entry name" value="D-RIBITOL-5-PHOSPHATE CYTIDYLYLTRANSFERASE"/>
    <property type="match status" value="1"/>
</dbReference>